<dbReference type="PRINTS" id="PR00738">
    <property type="entry name" value="GLHYDRLASE20"/>
</dbReference>
<dbReference type="PANTHER" id="PTHR22600:SF57">
    <property type="entry name" value="BETA-N-ACETYLHEXOSAMINIDASE"/>
    <property type="match status" value="1"/>
</dbReference>
<evidence type="ECO:0000256" key="5">
    <source>
        <dbReference type="ARBA" id="ARBA00023295"/>
    </source>
</evidence>
<dbReference type="SUPFAM" id="SSF56988">
    <property type="entry name" value="Anthrax protective antigen"/>
    <property type="match status" value="1"/>
</dbReference>
<dbReference type="InterPro" id="IPR000421">
    <property type="entry name" value="FA58C"/>
</dbReference>
<dbReference type="InterPro" id="IPR037524">
    <property type="entry name" value="PA14/GLEYA"/>
</dbReference>
<comment type="similarity">
    <text evidence="2">Belongs to the glycosyl hydrolase 20 family.</text>
</comment>
<dbReference type="SUPFAM" id="SSF49785">
    <property type="entry name" value="Galactose-binding domain-like"/>
    <property type="match status" value="1"/>
</dbReference>
<dbReference type="EC" id="3.2.1.52" evidence="3"/>
<evidence type="ECO:0000256" key="6">
    <source>
        <dbReference type="SAM" id="SignalP"/>
    </source>
</evidence>
<feature type="chain" id="PRO_5045943553" description="beta-N-acetylhexosaminidase" evidence="6">
    <location>
        <begin position="22"/>
        <end position="881"/>
    </location>
</feature>
<dbReference type="RefSeq" id="WP_346189913.1">
    <property type="nucleotide sequence ID" value="NZ_BAABRL010000014.1"/>
</dbReference>
<dbReference type="CDD" id="cd06563">
    <property type="entry name" value="GH20_chitobiase-like"/>
    <property type="match status" value="1"/>
</dbReference>
<dbReference type="Pfam" id="PF00754">
    <property type="entry name" value="F5_F8_type_C"/>
    <property type="match status" value="1"/>
</dbReference>
<sequence>MTNTPILVASSLLVCFSSLTAHTLIPSPANTEISEGKKLSLKKSTTIYFNPSLANEAGLLADQLRASTGWPFPLRPLNNNLVQSGSHIILQTTNTNPNNREAYSLNVDGNSVRITASHPAGIFYGTRTLLQLLPSEVYSSSPVDSVNWSIAHCSVEDQPRYHWRGAHLDVSRHFHDIETVKRFIDRIASLKMNVFHWHLTDDDGWRIEIKKYPKLTSVGAWRNRGARVDSTLEPDKYINNDNLYGGFYTQEEIKEIIDYAAKRHVQILPEIDFPGHCGAVNKSYPKYTAGNSNVISASDKGITFMCDVLDEITDLFPMPYLHIGGDEVGHNAWSQDPDSIQRMKELGIEDDPKKLQDWMTLQIKKHLDQKRITTIGWDELRDHNAPKDIVMMAWRNSNFETLSAKDGYKTIAAPLPECYLNYNHDPLASFPGHSYYNVTLKRSFLWNPSQNLTTQEAKNILGGQSCIWTEYIPREKDVDWLMYPRLLALAETFWSPKQEENEWDAFLDRVNAHKRRMTNQGIHFEVQRPNLPFKTAIFRKSVTIPVTGFQKPDSLKYTLDGTDPSITDNSPKRPITAKENGKLLISRFESADHHSYPAAIKLVKELYPLDNLKTEPGLWVSYTEGKWNHIPAPRFVLPLQTEQVSNISISHALSKKNFLLDYSGLIRVPVSDTYTFNLGSDDGSILDISGIRIVDNDGLHSYKKESSKVYLEKGMYPIRIAYLEGEGASKLDVTIASSRMAEQPIPADWLLRSKKPPEVFSVNISTSLPTYGDYVPEKAMDDSEVSKFWSAAAPQKGDHFTVEVNSDKLVKEVLVITGNGGSDQLESGVLEISQDGTNWKEVANFKDGQAGALVNQQVSHIRIRCTANQTAWLVIKEMIVK</sequence>
<dbReference type="Gene3D" id="3.20.20.80">
    <property type="entry name" value="Glycosidases"/>
    <property type="match status" value="1"/>
</dbReference>
<dbReference type="Pfam" id="PF07691">
    <property type="entry name" value="PA14"/>
    <property type="match status" value="1"/>
</dbReference>
<evidence type="ECO:0000256" key="2">
    <source>
        <dbReference type="ARBA" id="ARBA00006285"/>
    </source>
</evidence>
<dbReference type="Gene3D" id="3.30.379.10">
    <property type="entry name" value="Chitobiase/beta-hexosaminidase domain 2-like"/>
    <property type="match status" value="1"/>
</dbReference>
<dbReference type="SUPFAM" id="SSF55545">
    <property type="entry name" value="beta-N-acetylhexosaminidase-like domain"/>
    <property type="match status" value="1"/>
</dbReference>
<evidence type="ECO:0000256" key="4">
    <source>
        <dbReference type="ARBA" id="ARBA00022801"/>
    </source>
</evidence>
<dbReference type="InterPro" id="IPR029018">
    <property type="entry name" value="Hex-like_dom2"/>
</dbReference>
<evidence type="ECO:0000313" key="9">
    <source>
        <dbReference type="Proteomes" id="UP001424741"/>
    </source>
</evidence>
<dbReference type="InterPro" id="IPR011658">
    <property type="entry name" value="PA14_dom"/>
</dbReference>
<evidence type="ECO:0000256" key="1">
    <source>
        <dbReference type="ARBA" id="ARBA00001231"/>
    </source>
</evidence>
<keyword evidence="6" id="KW-0732">Signal</keyword>
<feature type="signal peptide" evidence="6">
    <location>
        <begin position="1"/>
        <end position="21"/>
    </location>
</feature>
<dbReference type="InterPro" id="IPR015883">
    <property type="entry name" value="Glyco_hydro_20_cat"/>
</dbReference>
<dbReference type="PANTHER" id="PTHR22600">
    <property type="entry name" value="BETA-HEXOSAMINIDASE"/>
    <property type="match status" value="1"/>
</dbReference>
<dbReference type="Proteomes" id="UP001424741">
    <property type="component" value="Unassembled WGS sequence"/>
</dbReference>
<organism evidence="8 9">
    <name type="scientific">Rubritalea halochordaticola</name>
    <dbReference type="NCBI Taxonomy" id="714537"/>
    <lineage>
        <taxon>Bacteria</taxon>
        <taxon>Pseudomonadati</taxon>
        <taxon>Verrucomicrobiota</taxon>
        <taxon>Verrucomicrobiia</taxon>
        <taxon>Verrucomicrobiales</taxon>
        <taxon>Rubritaleaceae</taxon>
        <taxon>Rubritalea</taxon>
    </lineage>
</organism>
<name>A0ABP9V5S4_9BACT</name>
<dbReference type="SMART" id="SM00758">
    <property type="entry name" value="PA14"/>
    <property type="match status" value="1"/>
</dbReference>
<dbReference type="EMBL" id="BAABRL010000014">
    <property type="protein sequence ID" value="GAA5497395.1"/>
    <property type="molecule type" value="Genomic_DNA"/>
</dbReference>
<dbReference type="InterPro" id="IPR008979">
    <property type="entry name" value="Galactose-bd-like_sf"/>
</dbReference>
<evidence type="ECO:0000313" key="8">
    <source>
        <dbReference type="EMBL" id="GAA5497395.1"/>
    </source>
</evidence>
<dbReference type="Pfam" id="PF00728">
    <property type="entry name" value="Glyco_hydro_20"/>
    <property type="match status" value="1"/>
</dbReference>
<evidence type="ECO:0000256" key="3">
    <source>
        <dbReference type="ARBA" id="ARBA00012663"/>
    </source>
</evidence>
<dbReference type="PROSITE" id="PS51820">
    <property type="entry name" value="PA14"/>
    <property type="match status" value="1"/>
</dbReference>
<accession>A0ABP9V5S4</accession>
<comment type="catalytic activity">
    <reaction evidence="1">
        <text>Hydrolysis of terminal non-reducing N-acetyl-D-hexosamine residues in N-acetyl-beta-D-hexosaminides.</text>
        <dbReference type="EC" id="3.2.1.52"/>
    </reaction>
</comment>
<keyword evidence="4" id="KW-0378">Hydrolase</keyword>
<dbReference type="InterPro" id="IPR015882">
    <property type="entry name" value="HEX_bac_N"/>
</dbReference>
<dbReference type="Gene3D" id="2.60.120.260">
    <property type="entry name" value="Galactose-binding domain-like"/>
    <property type="match status" value="1"/>
</dbReference>
<dbReference type="InterPro" id="IPR025705">
    <property type="entry name" value="Beta_hexosaminidase_sua/sub"/>
</dbReference>
<protein>
    <recommendedName>
        <fullName evidence="3">beta-N-acetylhexosaminidase</fullName>
        <ecNumber evidence="3">3.2.1.52</ecNumber>
    </recommendedName>
</protein>
<feature type="domain" description="PA14" evidence="7">
    <location>
        <begin position="613"/>
        <end position="749"/>
    </location>
</feature>
<keyword evidence="9" id="KW-1185">Reference proteome</keyword>
<reference evidence="8 9" key="1">
    <citation type="submission" date="2024-02" db="EMBL/GenBank/DDBJ databases">
        <title>Rubritalea halochordaticola NBRC 107102.</title>
        <authorList>
            <person name="Ichikawa N."/>
            <person name="Katano-Makiyama Y."/>
            <person name="Hidaka K."/>
        </authorList>
    </citation>
    <scope>NUCLEOTIDE SEQUENCE [LARGE SCALE GENOMIC DNA]</scope>
    <source>
        <strain evidence="8 9">NBRC 107102</strain>
    </source>
</reference>
<comment type="caution">
    <text evidence="8">The sequence shown here is derived from an EMBL/GenBank/DDBJ whole genome shotgun (WGS) entry which is preliminary data.</text>
</comment>
<dbReference type="SUPFAM" id="SSF51445">
    <property type="entry name" value="(Trans)glycosidases"/>
    <property type="match status" value="1"/>
</dbReference>
<dbReference type="Pfam" id="PF02838">
    <property type="entry name" value="Glyco_hydro_20b"/>
    <property type="match status" value="1"/>
</dbReference>
<keyword evidence="5" id="KW-0326">Glycosidase</keyword>
<proteinExistence type="inferred from homology"/>
<evidence type="ECO:0000259" key="7">
    <source>
        <dbReference type="PROSITE" id="PS51820"/>
    </source>
</evidence>
<dbReference type="InterPro" id="IPR017853">
    <property type="entry name" value="GH"/>
</dbReference>
<gene>
    <name evidence="8" type="ORF">Rhal01_03589</name>
</gene>
<dbReference type="Gene3D" id="3.90.182.10">
    <property type="entry name" value="Toxin - Anthrax Protective Antigen,domain 1"/>
    <property type="match status" value="1"/>
</dbReference>